<dbReference type="Gene3D" id="3.40.50.150">
    <property type="entry name" value="Vaccinia Virus protein VP39"/>
    <property type="match status" value="1"/>
</dbReference>
<accession>G6E9S0</accession>
<dbReference type="PANTHER" id="PTHR43591">
    <property type="entry name" value="METHYLTRANSFERASE"/>
    <property type="match status" value="1"/>
</dbReference>
<dbReference type="PANTHER" id="PTHR43591:SF24">
    <property type="entry name" value="2-METHOXY-6-POLYPRENYL-1,4-BENZOQUINOL METHYLASE, MITOCHONDRIAL"/>
    <property type="match status" value="1"/>
</dbReference>
<dbReference type="Pfam" id="PF08241">
    <property type="entry name" value="Methyltransf_11"/>
    <property type="match status" value="1"/>
</dbReference>
<reference evidence="2 3" key="1">
    <citation type="journal article" date="2012" name="J. Bacteriol.">
        <title>Genome sequence of benzo(a)pyrene-degrading bacterium Novosphingobium pentaromativorans US6-1.</title>
        <authorList>
            <person name="Luo Y.R."/>
            <person name="Kang S.G."/>
            <person name="Kim S.J."/>
            <person name="Kim M.R."/>
            <person name="Li N."/>
            <person name="Lee J.H."/>
            <person name="Kwon K.K."/>
        </authorList>
    </citation>
    <scope>NUCLEOTIDE SEQUENCE [LARGE SCALE GENOMIC DNA]</scope>
    <source>
        <strain evidence="2 3">US6-1</strain>
    </source>
</reference>
<evidence type="ECO:0000259" key="1">
    <source>
        <dbReference type="Pfam" id="PF08241"/>
    </source>
</evidence>
<keyword evidence="2" id="KW-0808">Transferase</keyword>
<dbReference type="InterPro" id="IPR013216">
    <property type="entry name" value="Methyltransf_11"/>
</dbReference>
<keyword evidence="3" id="KW-1185">Reference proteome</keyword>
<dbReference type="GO" id="GO:0008757">
    <property type="term" value="F:S-adenosylmethionine-dependent methyltransferase activity"/>
    <property type="evidence" value="ECO:0007669"/>
    <property type="project" value="InterPro"/>
</dbReference>
<feature type="domain" description="Methyltransferase type 11" evidence="1">
    <location>
        <begin position="79"/>
        <end position="163"/>
    </location>
</feature>
<dbReference type="AlphaFoldDB" id="G6E9S0"/>
<keyword evidence="2" id="KW-0489">Methyltransferase</keyword>
<gene>
    <name evidence="2" type="ORF">NSU_1091</name>
</gene>
<dbReference type="GO" id="GO:0032259">
    <property type="term" value="P:methylation"/>
    <property type="evidence" value="ECO:0007669"/>
    <property type="project" value="UniProtKB-KW"/>
</dbReference>
<proteinExistence type="predicted"/>
<protein>
    <submittedName>
        <fullName evidence="2">Methyltransferase</fullName>
    </submittedName>
</protein>
<sequence length="275" mass="30391">MLLRMGRQDRRFPLPQSDSTEMNKVVAGMSGGITDAPDIETSSDNYASRFCGEVGQYLLGVQERGLFALMGQPSGSSVIDVGGGHAQLAPPMARAGYVVTVAGSDASCGLRLAQEQTDAPIDFVACDLKAMPFADGQFNVVTSVRLMAHIDDWQLLVSELCRVAGEAVIIDFPIYFSLNALSLLAFPLKKHIEKNTRTYRTFFGREVRKAFAEHGFRQTRSWRQFVLPMALHRAGRGSTLLQRVEELMRKAGLTRIFGNPVLVRFDRESSQQENA</sequence>
<dbReference type="STRING" id="1088721.JI59_14640"/>
<dbReference type="EMBL" id="AGFM01000013">
    <property type="protein sequence ID" value="EHJ61925.1"/>
    <property type="molecule type" value="Genomic_DNA"/>
</dbReference>
<dbReference type="PATRIC" id="fig|1088721.3.peg.1076"/>
<evidence type="ECO:0000313" key="3">
    <source>
        <dbReference type="Proteomes" id="UP000004030"/>
    </source>
</evidence>
<evidence type="ECO:0000313" key="2">
    <source>
        <dbReference type="EMBL" id="EHJ61925.1"/>
    </source>
</evidence>
<organism evidence="2 3">
    <name type="scientific">Novosphingobium pentaromativorans US6-1</name>
    <dbReference type="NCBI Taxonomy" id="1088721"/>
    <lineage>
        <taxon>Bacteria</taxon>
        <taxon>Pseudomonadati</taxon>
        <taxon>Pseudomonadota</taxon>
        <taxon>Alphaproteobacteria</taxon>
        <taxon>Sphingomonadales</taxon>
        <taxon>Sphingomonadaceae</taxon>
        <taxon>Novosphingobium</taxon>
    </lineage>
</organism>
<dbReference type="InterPro" id="IPR029063">
    <property type="entry name" value="SAM-dependent_MTases_sf"/>
</dbReference>
<dbReference type="eggNOG" id="COG2226">
    <property type="taxonomic scope" value="Bacteria"/>
</dbReference>
<dbReference type="SUPFAM" id="SSF53335">
    <property type="entry name" value="S-adenosyl-L-methionine-dependent methyltransferases"/>
    <property type="match status" value="1"/>
</dbReference>
<comment type="caution">
    <text evidence="2">The sequence shown here is derived from an EMBL/GenBank/DDBJ whole genome shotgun (WGS) entry which is preliminary data.</text>
</comment>
<dbReference type="Proteomes" id="UP000004030">
    <property type="component" value="Unassembled WGS sequence"/>
</dbReference>
<name>G6E9S0_9SPHN</name>